<evidence type="ECO:0000256" key="3">
    <source>
        <dbReference type="ARBA" id="ARBA00022989"/>
    </source>
</evidence>
<dbReference type="PANTHER" id="PTHR31357:SF19">
    <property type="entry name" value="SERPENTINE RECEPTOR CLASS ALPHA-10"/>
    <property type="match status" value="1"/>
</dbReference>
<dbReference type="InterPro" id="IPR000344">
    <property type="entry name" value="7TM_GPCR_serpentine_rcpt_Sra"/>
</dbReference>
<feature type="transmembrane region" description="Helical" evidence="5">
    <location>
        <begin position="230"/>
        <end position="253"/>
    </location>
</feature>
<dbReference type="Pfam" id="PF02117">
    <property type="entry name" value="7TM_GPCR_Sra"/>
    <property type="match status" value="1"/>
</dbReference>
<feature type="transmembrane region" description="Helical" evidence="5">
    <location>
        <begin position="23"/>
        <end position="44"/>
    </location>
</feature>
<name>A0A8S1EY29_9PELO</name>
<sequence>MAPTCASDEQMTLQTSFLLRSNIVLMTFIAICTFFLSYKALIVLKSYQIFHPSTKLLLITSLVFVNFHEIVFMFVQVVTFYRSITLSNEPCKIMRSTYECKYQNQMIIVGIAGMIYVQSALSLDRLIATIFPLHYSKTKYSPGIVLSILVVISSILSPIIIVWNDPYVDTVPNCFFFPQYSASRANTFLIICNVVIIVCIFLNILLIVINKKLEVRTRFFVEKRYQKRETLVSTRVVCYIAVAQFLGLITYSSLVLTLRLHQKFIPVSMYHNIVWWAYTVPFAAVSLPALLIYRIKRIGIVRRKTINQITTRFETQEEHMKHLKELWS</sequence>
<evidence type="ECO:0000256" key="1">
    <source>
        <dbReference type="ARBA" id="ARBA00004141"/>
    </source>
</evidence>
<evidence type="ECO:0000256" key="2">
    <source>
        <dbReference type="ARBA" id="ARBA00022692"/>
    </source>
</evidence>
<reference evidence="7 8" key="1">
    <citation type="submission" date="2020-04" db="EMBL/GenBank/DDBJ databases">
        <authorList>
            <person name="Laetsch R D."/>
            <person name="Stevens L."/>
            <person name="Kumar S."/>
            <person name="Blaxter L. M."/>
        </authorList>
    </citation>
    <scope>NUCLEOTIDE SEQUENCE [LARGE SCALE GENOMIC DNA]</scope>
</reference>
<dbReference type="GO" id="GO:0016020">
    <property type="term" value="C:membrane"/>
    <property type="evidence" value="ECO:0007669"/>
    <property type="project" value="UniProtKB-SubCell"/>
</dbReference>
<dbReference type="AlphaFoldDB" id="A0A8S1EY29"/>
<evidence type="ECO:0000259" key="6">
    <source>
        <dbReference type="PROSITE" id="PS50262"/>
    </source>
</evidence>
<dbReference type="GO" id="GO:0004930">
    <property type="term" value="F:G protein-coupled receptor activity"/>
    <property type="evidence" value="ECO:0007669"/>
    <property type="project" value="InterPro"/>
</dbReference>
<organism evidence="7 8">
    <name type="scientific">Caenorhabditis bovis</name>
    <dbReference type="NCBI Taxonomy" id="2654633"/>
    <lineage>
        <taxon>Eukaryota</taxon>
        <taxon>Metazoa</taxon>
        <taxon>Ecdysozoa</taxon>
        <taxon>Nematoda</taxon>
        <taxon>Chromadorea</taxon>
        <taxon>Rhabditida</taxon>
        <taxon>Rhabditina</taxon>
        <taxon>Rhabditomorpha</taxon>
        <taxon>Rhabditoidea</taxon>
        <taxon>Rhabditidae</taxon>
        <taxon>Peloderinae</taxon>
        <taxon>Caenorhabditis</taxon>
    </lineage>
</organism>
<evidence type="ECO:0000313" key="7">
    <source>
        <dbReference type="EMBL" id="CAB3405554.1"/>
    </source>
</evidence>
<dbReference type="OrthoDB" id="5801916at2759"/>
<evidence type="ECO:0000256" key="5">
    <source>
        <dbReference type="SAM" id="Phobius"/>
    </source>
</evidence>
<protein>
    <recommendedName>
        <fullName evidence="6">G-protein coupled receptors family 1 profile domain-containing protein</fullName>
    </recommendedName>
</protein>
<feature type="transmembrane region" description="Helical" evidence="5">
    <location>
        <begin position="188"/>
        <end position="209"/>
    </location>
</feature>
<evidence type="ECO:0000256" key="4">
    <source>
        <dbReference type="ARBA" id="ARBA00023136"/>
    </source>
</evidence>
<feature type="transmembrane region" description="Helical" evidence="5">
    <location>
        <begin position="56"/>
        <end position="82"/>
    </location>
</feature>
<keyword evidence="3 5" id="KW-1133">Transmembrane helix</keyword>
<comment type="caution">
    <text evidence="7">The sequence shown here is derived from an EMBL/GenBank/DDBJ whole genome shotgun (WGS) entry which is preliminary data.</text>
</comment>
<dbReference type="Proteomes" id="UP000494206">
    <property type="component" value="Unassembled WGS sequence"/>
</dbReference>
<dbReference type="SUPFAM" id="SSF81321">
    <property type="entry name" value="Family A G protein-coupled receptor-like"/>
    <property type="match status" value="1"/>
</dbReference>
<accession>A0A8S1EY29</accession>
<feature type="transmembrane region" description="Helical" evidence="5">
    <location>
        <begin position="102"/>
        <end position="123"/>
    </location>
</feature>
<evidence type="ECO:0000313" key="8">
    <source>
        <dbReference type="Proteomes" id="UP000494206"/>
    </source>
</evidence>
<keyword evidence="2 5" id="KW-0812">Transmembrane</keyword>
<dbReference type="GO" id="GO:0004984">
    <property type="term" value="F:olfactory receptor activity"/>
    <property type="evidence" value="ECO:0007669"/>
    <property type="project" value="TreeGrafter"/>
</dbReference>
<feature type="transmembrane region" description="Helical" evidence="5">
    <location>
        <begin position="144"/>
        <end position="163"/>
    </location>
</feature>
<keyword evidence="8" id="KW-1185">Reference proteome</keyword>
<dbReference type="PRINTS" id="PR00697">
    <property type="entry name" value="TMPROTEINSRA"/>
</dbReference>
<proteinExistence type="predicted"/>
<dbReference type="Gene3D" id="1.20.1070.10">
    <property type="entry name" value="Rhodopsin 7-helix transmembrane proteins"/>
    <property type="match status" value="1"/>
</dbReference>
<dbReference type="InterPro" id="IPR051080">
    <property type="entry name" value="Nematode_rcpt-like_serp_alpha"/>
</dbReference>
<keyword evidence="4 5" id="KW-0472">Membrane</keyword>
<gene>
    <name evidence="7" type="ORF">CBOVIS_LOCUS7738</name>
</gene>
<dbReference type="InterPro" id="IPR017452">
    <property type="entry name" value="GPCR_Rhodpsn_7TM"/>
</dbReference>
<feature type="transmembrane region" description="Helical" evidence="5">
    <location>
        <begin position="273"/>
        <end position="293"/>
    </location>
</feature>
<comment type="subcellular location">
    <subcellularLocation>
        <location evidence="1">Membrane</location>
        <topology evidence="1">Multi-pass membrane protein</topology>
    </subcellularLocation>
</comment>
<dbReference type="PROSITE" id="PS50262">
    <property type="entry name" value="G_PROTEIN_RECEP_F1_2"/>
    <property type="match status" value="1"/>
</dbReference>
<dbReference type="PANTHER" id="PTHR31357">
    <property type="entry name" value="SERPENTINE RECEPTOR CLASS ALPHA-10"/>
    <property type="match status" value="1"/>
</dbReference>
<feature type="domain" description="G-protein coupled receptors family 1 profile" evidence="6">
    <location>
        <begin position="36"/>
        <end position="209"/>
    </location>
</feature>
<dbReference type="EMBL" id="CADEPM010000004">
    <property type="protein sequence ID" value="CAB3405554.1"/>
    <property type="molecule type" value="Genomic_DNA"/>
</dbReference>